<evidence type="ECO:0000256" key="3">
    <source>
        <dbReference type="ARBA" id="ARBA00023052"/>
    </source>
</evidence>
<dbReference type="Gene3D" id="3.40.50.920">
    <property type="match status" value="1"/>
</dbReference>
<name>V6M8R5_9BACL</name>
<comment type="cofactor">
    <cofactor evidence="1">
        <name>thiamine diphosphate</name>
        <dbReference type="ChEBI" id="CHEBI:58937"/>
    </cofactor>
</comment>
<dbReference type="Pfam" id="PF02780">
    <property type="entry name" value="Transketolase_C"/>
    <property type="match status" value="1"/>
</dbReference>
<dbReference type="AlphaFoldDB" id="V6M8R5"/>
<keyword evidence="3" id="KW-0786">Thiamine pyrophosphate</keyword>
<gene>
    <name evidence="5" type="ORF">T458_13045</name>
</gene>
<dbReference type="OrthoDB" id="9771835at2"/>
<proteinExistence type="predicted"/>
<dbReference type="InterPro" id="IPR029061">
    <property type="entry name" value="THDP-binding"/>
</dbReference>
<dbReference type="STRING" id="1408254.T458_13045"/>
<dbReference type="FunFam" id="3.40.50.970:FF:000001">
    <property type="entry name" value="Pyruvate dehydrogenase E1 beta subunit"/>
    <property type="match status" value="1"/>
</dbReference>
<keyword evidence="2" id="KW-0560">Oxidoreductase</keyword>
<dbReference type="Proteomes" id="UP000017973">
    <property type="component" value="Unassembled WGS sequence"/>
</dbReference>
<protein>
    <submittedName>
        <fullName evidence="5">TPP-dependent acetoin dehydrogenase complex, E1 protein subunit beta</fullName>
    </submittedName>
</protein>
<feature type="domain" description="Transketolase-like pyrimidine-binding" evidence="4">
    <location>
        <begin position="4"/>
        <end position="179"/>
    </location>
</feature>
<dbReference type="FunFam" id="3.40.50.920:FF:000001">
    <property type="entry name" value="Pyruvate dehydrogenase E1 beta subunit"/>
    <property type="match status" value="1"/>
</dbReference>
<dbReference type="PANTHER" id="PTHR43257:SF2">
    <property type="entry name" value="PYRUVATE DEHYDROGENASE E1 COMPONENT SUBUNIT BETA"/>
    <property type="match status" value="1"/>
</dbReference>
<evidence type="ECO:0000259" key="4">
    <source>
        <dbReference type="SMART" id="SM00861"/>
    </source>
</evidence>
<dbReference type="InterPro" id="IPR009014">
    <property type="entry name" value="Transketo_C/PFOR_II"/>
</dbReference>
<comment type="caution">
    <text evidence="5">The sequence shown here is derived from an EMBL/GenBank/DDBJ whole genome shotgun (WGS) entry which is preliminary data.</text>
</comment>
<organism evidence="5 6">
    <name type="scientific">Brevibacillus panacihumi W25</name>
    <dbReference type="NCBI Taxonomy" id="1408254"/>
    <lineage>
        <taxon>Bacteria</taxon>
        <taxon>Bacillati</taxon>
        <taxon>Bacillota</taxon>
        <taxon>Bacilli</taxon>
        <taxon>Bacillales</taxon>
        <taxon>Paenibacillaceae</taxon>
        <taxon>Brevibacillus</taxon>
    </lineage>
</organism>
<dbReference type="Pfam" id="PF02779">
    <property type="entry name" value="Transket_pyr"/>
    <property type="match status" value="1"/>
</dbReference>
<dbReference type="eggNOG" id="COG0022">
    <property type="taxonomic scope" value="Bacteria"/>
</dbReference>
<dbReference type="InterPro" id="IPR005475">
    <property type="entry name" value="Transketolase-like_Pyr-bd"/>
</dbReference>
<accession>V6M8R5</accession>
<dbReference type="CDD" id="cd07036">
    <property type="entry name" value="TPP_PYR_E1-PDHc-beta_like"/>
    <property type="match status" value="1"/>
</dbReference>
<dbReference type="InterPro" id="IPR033248">
    <property type="entry name" value="Transketolase_C"/>
</dbReference>
<dbReference type="EMBL" id="AYJU01000016">
    <property type="protein sequence ID" value="EST54270.1"/>
    <property type="molecule type" value="Genomic_DNA"/>
</dbReference>
<dbReference type="PATRIC" id="fig|1408254.3.peg.2578"/>
<dbReference type="HOGENOM" id="CLU_012907_1_0_9"/>
<keyword evidence="6" id="KW-1185">Reference proteome</keyword>
<reference evidence="5 6" key="1">
    <citation type="journal article" date="2014" name="Genome Announc.">
        <title>Draft Genome Sequence of Brevibacillus panacihumi Strain W25, a Halotolerant Hydrocarbon-Degrading Bacterium.</title>
        <authorList>
            <person name="Wang X."/>
            <person name="Jin D."/>
            <person name="Zhou L."/>
            <person name="Wu L."/>
            <person name="An W."/>
            <person name="Chen Y."/>
            <person name="Zhao L."/>
        </authorList>
    </citation>
    <scope>NUCLEOTIDE SEQUENCE [LARGE SCALE GENOMIC DNA]</scope>
    <source>
        <strain evidence="5 6">W25</strain>
    </source>
</reference>
<dbReference type="SUPFAM" id="SSF52922">
    <property type="entry name" value="TK C-terminal domain-like"/>
    <property type="match status" value="1"/>
</dbReference>
<dbReference type="RefSeq" id="WP_023556530.1">
    <property type="nucleotide sequence ID" value="NZ_KI629782.1"/>
</dbReference>
<evidence type="ECO:0000256" key="2">
    <source>
        <dbReference type="ARBA" id="ARBA00023002"/>
    </source>
</evidence>
<evidence type="ECO:0000313" key="5">
    <source>
        <dbReference type="EMBL" id="EST54270.1"/>
    </source>
</evidence>
<dbReference type="SUPFAM" id="SSF52518">
    <property type="entry name" value="Thiamin diphosphate-binding fold (THDP-binding)"/>
    <property type="match status" value="1"/>
</dbReference>
<evidence type="ECO:0000313" key="6">
    <source>
        <dbReference type="Proteomes" id="UP000017973"/>
    </source>
</evidence>
<dbReference type="SMART" id="SM00861">
    <property type="entry name" value="Transket_pyr"/>
    <property type="match status" value="1"/>
</dbReference>
<evidence type="ECO:0000256" key="1">
    <source>
        <dbReference type="ARBA" id="ARBA00001964"/>
    </source>
</evidence>
<dbReference type="Gene3D" id="3.40.50.970">
    <property type="match status" value="1"/>
</dbReference>
<dbReference type="GO" id="GO:0016491">
    <property type="term" value="F:oxidoreductase activity"/>
    <property type="evidence" value="ECO:0007669"/>
    <property type="project" value="UniProtKB-KW"/>
</dbReference>
<dbReference type="PANTHER" id="PTHR43257">
    <property type="entry name" value="PYRUVATE DEHYDROGENASE E1 COMPONENT BETA SUBUNIT"/>
    <property type="match status" value="1"/>
</dbReference>
<sequence>MRNLSFSQATLEAMLEEMRRDERVFIMGEDIAKQGGIFGQFQGLPKEFGYERVRDTPISETALVGAGIGAALAGAVPVIDMHFADFIGVTMDEVLNQMAKMRYMFGGQATLPLVLRAPDGVTQSAAAQHSQSLEAWFLHIPGIKVVIPSNPADAKGLLKAAIRDPNPVIYFEHKNLFRKSGPVPDGDYLTPIGKAAVVREGQDVTIVSYSSMLGTCLEAADQLSQHHGIEAEVIDLRTIVPMDMETIYTSVKKTHRLVIAHEAVKTGGVGGEIAASVSENIIEYLDAPIIRVGAAFTPVPFSPPLEKRVIPQVEQVVEAVRKARW</sequence>
<dbReference type="NCBIfam" id="NF006667">
    <property type="entry name" value="PRK09212.1"/>
    <property type="match status" value="1"/>
</dbReference>